<proteinExistence type="predicted"/>
<evidence type="ECO:0000313" key="2">
    <source>
        <dbReference type="EMBL" id="KAJ8753493.1"/>
    </source>
</evidence>
<feature type="coiled-coil region" evidence="1">
    <location>
        <begin position="189"/>
        <end position="244"/>
    </location>
</feature>
<evidence type="ECO:0000256" key="1">
    <source>
        <dbReference type="SAM" id="Coils"/>
    </source>
</evidence>
<evidence type="ECO:0000313" key="3">
    <source>
        <dbReference type="Proteomes" id="UP001159364"/>
    </source>
</evidence>
<dbReference type="Proteomes" id="UP001159364">
    <property type="component" value="Linkage Group LG10"/>
</dbReference>
<dbReference type="AlphaFoldDB" id="A0AAV8SMR8"/>
<sequence>MTVAWSGEDFENFKEEEPEEVNNVCFMVESRDDEVYYFDYDIEVDELRNAYHELYDQYKKIDSKCFKEIEKSKNNEASLKSKIKLLESVIENLTTKNMSLEDDYKQKVYENEVLEERLAKLENTLLENDYDKVRQLEEKVVALEQEKEKCVGKILPLEKDLAKFVNGRNNLDALLDQYKKLTMNCFKEIEKSKNNEASLKSKIKLLESVIENMTTKNMSLKDDYKQKVSEKEVLEERLAKLEITFLENDYDKVR</sequence>
<reference evidence="2 3" key="1">
    <citation type="submission" date="2021-09" db="EMBL/GenBank/DDBJ databases">
        <title>Genomic insights and catalytic innovation underlie evolution of tropane alkaloids biosynthesis.</title>
        <authorList>
            <person name="Wang Y.-J."/>
            <person name="Tian T."/>
            <person name="Huang J.-P."/>
            <person name="Huang S.-X."/>
        </authorList>
    </citation>
    <scope>NUCLEOTIDE SEQUENCE [LARGE SCALE GENOMIC DNA]</scope>
    <source>
        <strain evidence="2">KIB-2018</strain>
        <tissue evidence="2">Leaf</tissue>
    </source>
</reference>
<accession>A0AAV8SMR8</accession>
<dbReference type="EMBL" id="JAIWQS010000010">
    <property type="protein sequence ID" value="KAJ8753493.1"/>
    <property type="molecule type" value="Genomic_DNA"/>
</dbReference>
<protein>
    <submittedName>
        <fullName evidence="2">Uncharacterized protein</fullName>
    </submittedName>
</protein>
<feature type="coiled-coil region" evidence="1">
    <location>
        <begin position="44"/>
        <end position="153"/>
    </location>
</feature>
<keyword evidence="3" id="KW-1185">Reference proteome</keyword>
<comment type="caution">
    <text evidence="2">The sequence shown here is derived from an EMBL/GenBank/DDBJ whole genome shotgun (WGS) entry which is preliminary data.</text>
</comment>
<name>A0AAV8SMR8_9ROSI</name>
<gene>
    <name evidence="2" type="ORF">K2173_022734</name>
</gene>
<organism evidence="2 3">
    <name type="scientific">Erythroxylum novogranatense</name>
    <dbReference type="NCBI Taxonomy" id="1862640"/>
    <lineage>
        <taxon>Eukaryota</taxon>
        <taxon>Viridiplantae</taxon>
        <taxon>Streptophyta</taxon>
        <taxon>Embryophyta</taxon>
        <taxon>Tracheophyta</taxon>
        <taxon>Spermatophyta</taxon>
        <taxon>Magnoliopsida</taxon>
        <taxon>eudicotyledons</taxon>
        <taxon>Gunneridae</taxon>
        <taxon>Pentapetalae</taxon>
        <taxon>rosids</taxon>
        <taxon>fabids</taxon>
        <taxon>Malpighiales</taxon>
        <taxon>Erythroxylaceae</taxon>
        <taxon>Erythroxylum</taxon>
    </lineage>
</organism>
<keyword evidence="1" id="KW-0175">Coiled coil</keyword>